<organism evidence="2 3">
    <name type="scientific">Mesorhabditis belari</name>
    <dbReference type="NCBI Taxonomy" id="2138241"/>
    <lineage>
        <taxon>Eukaryota</taxon>
        <taxon>Metazoa</taxon>
        <taxon>Ecdysozoa</taxon>
        <taxon>Nematoda</taxon>
        <taxon>Chromadorea</taxon>
        <taxon>Rhabditida</taxon>
        <taxon>Rhabditina</taxon>
        <taxon>Rhabditomorpha</taxon>
        <taxon>Rhabditoidea</taxon>
        <taxon>Rhabditidae</taxon>
        <taxon>Mesorhabditinae</taxon>
        <taxon>Mesorhabditis</taxon>
    </lineage>
</organism>
<sequence length="88" mass="10217">MSIKNGFLLSTIVLNIFLFAAVRSEHSLTDFHRRLHAKEPHHRVAIWDFEKPIGSLAGQPVYPQHEERGVHRDRSGVLWRPRQGIHFA</sequence>
<reference evidence="3" key="1">
    <citation type="submission" date="2024-02" db="UniProtKB">
        <authorList>
            <consortium name="WormBaseParasite"/>
        </authorList>
    </citation>
    <scope>IDENTIFICATION</scope>
</reference>
<proteinExistence type="predicted"/>
<evidence type="ECO:0000256" key="1">
    <source>
        <dbReference type="SAM" id="SignalP"/>
    </source>
</evidence>
<evidence type="ECO:0000313" key="3">
    <source>
        <dbReference type="WBParaSite" id="MBELARI_LOCUS21242"/>
    </source>
</evidence>
<keyword evidence="2" id="KW-1185">Reference proteome</keyword>
<accession>A0AAF3F6H6</accession>
<name>A0AAF3F6H6_9BILA</name>
<feature type="signal peptide" evidence="1">
    <location>
        <begin position="1"/>
        <end position="24"/>
    </location>
</feature>
<keyword evidence="1" id="KW-0732">Signal</keyword>
<dbReference type="Proteomes" id="UP000887575">
    <property type="component" value="Unassembled WGS sequence"/>
</dbReference>
<protein>
    <submittedName>
        <fullName evidence="3">Uncharacterized protein</fullName>
    </submittedName>
</protein>
<dbReference type="AlphaFoldDB" id="A0AAF3F6H6"/>
<feature type="chain" id="PRO_5042067725" evidence="1">
    <location>
        <begin position="25"/>
        <end position="88"/>
    </location>
</feature>
<dbReference type="WBParaSite" id="MBELARI_LOCUS21242">
    <property type="protein sequence ID" value="MBELARI_LOCUS21242"/>
    <property type="gene ID" value="MBELARI_LOCUS21242"/>
</dbReference>
<evidence type="ECO:0000313" key="2">
    <source>
        <dbReference type="Proteomes" id="UP000887575"/>
    </source>
</evidence>